<dbReference type="SUPFAM" id="SSF51695">
    <property type="entry name" value="PLC-like phosphodiesterases"/>
    <property type="match status" value="1"/>
</dbReference>
<dbReference type="PANTHER" id="PTHR46211">
    <property type="entry name" value="GLYCEROPHOSPHORYL DIESTER PHOSPHODIESTERASE"/>
    <property type="match status" value="1"/>
</dbReference>
<keyword evidence="1" id="KW-0812">Transmembrane</keyword>
<reference evidence="3 4" key="1">
    <citation type="submission" date="2016-10" db="EMBL/GenBank/DDBJ databases">
        <authorList>
            <person name="Varghese N."/>
            <person name="Submissions S."/>
        </authorList>
    </citation>
    <scope>NUCLEOTIDE SEQUENCE [LARGE SCALE GENOMIC DNA]</scope>
    <source>
        <strain evidence="3 4">DSM 16392</strain>
    </source>
</reference>
<evidence type="ECO:0000313" key="3">
    <source>
        <dbReference type="EMBL" id="SFJ95786.1"/>
    </source>
</evidence>
<feature type="transmembrane region" description="Helical" evidence="1">
    <location>
        <begin position="331"/>
        <end position="350"/>
    </location>
</feature>
<feature type="transmembrane region" description="Helical" evidence="1">
    <location>
        <begin position="223"/>
        <end position="245"/>
    </location>
</feature>
<keyword evidence="1" id="KW-1133">Transmembrane helix</keyword>
<dbReference type="PANTHER" id="PTHR46211:SF8">
    <property type="entry name" value="PHOSPHODIESTERASE"/>
    <property type="match status" value="1"/>
</dbReference>
<sequence length="616" mass="67948">MAARLNTLAQLIIRGWKANAFRLLLVHYAFVFLGAVAITPIVAGIGNFVIGLSGNAVLADYEIASFFLSPIGLLGAFFFVVVFIAMALLEQVALLAVLDRQENAFPAARNALFSTLSMFPRLSMFTWRLTQRLVMAMIPGLVIIALSILIFLQEHDFSYYLQFQPVEFWMAAFFIGIGVALVIVMPLYAILVWGLSLPLVVLRDHPVGSAFSRARFLSRGLRPVFAGAVSLWLLLDILIHAFFLISLELIGSYAISFGESSPETLAAILGSLVVLLLVGNTLISGVMSGTMALLFKAALFMADGKGHTFSEVPHTPKLESKWTNPLTPLRLAALIGVVGTIVVLTGTYWVSADLPQKDVLIIAHRGASSHAPENTIAALERAIEDKADWIEVDVQEAADGSVVIAHDSDFMRLISKPANVWDLTLEEIQSLDVGGWFGMEFQGERVPTLREALEIVKGKAVLLIELKYYPRSRNEHLENEVARIITQAEMENDIAIMSLERSALTRMRKLEPNWNIGLLTATSIGNFSELKGNFVAVSSASASLNFIRRTQETGKQVFVWTVNNPSTMLRYISMGVDGIITDDPALARNTLEEYKEMNQFERLLLHTSVLYNLSLN</sequence>
<comment type="caution">
    <text evidence="3">The sequence shown here is derived from an EMBL/GenBank/DDBJ whole genome shotgun (WGS) entry which is preliminary data.</text>
</comment>
<dbReference type="Gene3D" id="3.20.20.190">
    <property type="entry name" value="Phosphatidylinositol (PI) phosphodiesterase"/>
    <property type="match status" value="1"/>
</dbReference>
<feature type="transmembrane region" description="Helical" evidence="1">
    <location>
        <begin position="172"/>
        <end position="202"/>
    </location>
</feature>
<dbReference type="PROSITE" id="PS51704">
    <property type="entry name" value="GP_PDE"/>
    <property type="match status" value="1"/>
</dbReference>
<keyword evidence="4" id="KW-1185">Reference proteome</keyword>
<evidence type="ECO:0000256" key="1">
    <source>
        <dbReference type="SAM" id="Phobius"/>
    </source>
</evidence>
<dbReference type="Proteomes" id="UP000199598">
    <property type="component" value="Unassembled WGS sequence"/>
</dbReference>
<accession>A0A1I3VNA3</accession>
<keyword evidence="1" id="KW-0472">Membrane</keyword>
<feature type="transmembrane region" description="Helical" evidence="1">
    <location>
        <begin position="21"/>
        <end position="43"/>
    </location>
</feature>
<dbReference type="CDD" id="cd08579">
    <property type="entry name" value="GDPD_memb_like"/>
    <property type="match status" value="1"/>
</dbReference>
<feature type="transmembrane region" description="Helical" evidence="1">
    <location>
        <begin position="133"/>
        <end position="152"/>
    </location>
</feature>
<organism evidence="3 4">
    <name type="scientific">Pseudovibrio ascidiaceicola</name>
    <dbReference type="NCBI Taxonomy" id="285279"/>
    <lineage>
        <taxon>Bacteria</taxon>
        <taxon>Pseudomonadati</taxon>
        <taxon>Pseudomonadota</taxon>
        <taxon>Alphaproteobacteria</taxon>
        <taxon>Hyphomicrobiales</taxon>
        <taxon>Stappiaceae</taxon>
        <taxon>Pseudovibrio</taxon>
    </lineage>
</organism>
<dbReference type="Pfam" id="PF03009">
    <property type="entry name" value="GDPD"/>
    <property type="match status" value="1"/>
</dbReference>
<proteinExistence type="predicted"/>
<dbReference type="InterPro" id="IPR030395">
    <property type="entry name" value="GP_PDE_dom"/>
</dbReference>
<dbReference type="RefSeq" id="WP_093516410.1">
    <property type="nucleotide sequence ID" value="NZ_FOSK01000001.1"/>
</dbReference>
<feature type="domain" description="GP-PDE" evidence="2">
    <location>
        <begin position="359"/>
        <end position="591"/>
    </location>
</feature>
<dbReference type="EMBL" id="FOSK01000001">
    <property type="protein sequence ID" value="SFJ95786.1"/>
    <property type="molecule type" value="Genomic_DNA"/>
</dbReference>
<protein>
    <submittedName>
        <fullName evidence="3">Glycerophosphoryl diester phosphodiesterase</fullName>
    </submittedName>
</protein>
<name>A0A1I3VNA3_9HYPH</name>
<feature type="transmembrane region" description="Helical" evidence="1">
    <location>
        <begin position="265"/>
        <end position="295"/>
    </location>
</feature>
<feature type="transmembrane region" description="Helical" evidence="1">
    <location>
        <begin position="63"/>
        <end position="89"/>
    </location>
</feature>
<evidence type="ECO:0000259" key="2">
    <source>
        <dbReference type="PROSITE" id="PS51704"/>
    </source>
</evidence>
<evidence type="ECO:0000313" key="4">
    <source>
        <dbReference type="Proteomes" id="UP000199598"/>
    </source>
</evidence>
<dbReference type="InterPro" id="IPR017946">
    <property type="entry name" value="PLC-like_Pdiesterase_TIM-brl"/>
</dbReference>
<gene>
    <name evidence="3" type="ORF">SAMN04488518_101451</name>
</gene>